<dbReference type="FunFam" id="3.40.50.300:FF:000450">
    <property type="entry name" value="ABC transporter C family member 2"/>
    <property type="match status" value="1"/>
</dbReference>
<feature type="transmembrane region" description="Helical" evidence="13">
    <location>
        <begin position="1197"/>
        <end position="1215"/>
    </location>
</feature>
<comment type="similarity">
    <text evidence="2">Belongs to the ABC transporter superfamily. ABCC family. Conjugate transporter (TC 3.A.1.208) subfamily.</text>
</comment>
<feature type="domain" description="ABC transporter" evidence="14">
    <location>
        <begin position="1287"/>
        <end position="1519"/>
    </location>
</feature>
<dbReference type="InterPro" id="IPR011527">
    <property type="entry name" value="ABC1_TM_dom"/>
</dbReference>
<evidence type="ECO:0000313" key="16">
    <source>
        <dbReference type="EMBL" id="CAE6428317.1"/>
    </source>
</evidence>
<feature type="region of interest" description="Disordered" evidence="12">
    <location>
        <begin position="857"/>
        <end position="886"/>
    </location>
</feature>
<feature type="transmembrane region" description="Helical" evidence="13">
    <location>
        <begin position="353"/>
        <end position="370"/>
    </location>
</feature>
<feature type="transmembrane region" description="Helical" evidence="13">
    <location>
        <begin position="957"/>
        <end position="987"/>
    </location>
</feature>
<keyword evidence="10 13" id="KW-1133">Transmembrane helix</keyword>
<dbReference type="SUPFAM" id="SSF90123">
    <property type="entry name" value="ABC transporter transmembrane region"/>
    <property type="match status" value="2"/>
</dbReference>
<dbReference type="InterPro" id="IPR003439">
    <property type="entry name" value="ABC_transporter-like_ATP-bd"/>
</dbReference>
<dbReference type="InterPro" id="IPR027417">
    <property type="entry name" value="P-loop_NTPase"/>
</dbReference>
<dbReference type="FunFam" id="1.20.1560.10:FF:000020">
    <property type="entry name" value="ABC metal ion transporter"/>
    <property type="match status" value="1"/>
</dbReference>
<evidence type="ECO:0000256" key="8">
    <source>
        <dbReference type="ARBA" id="ARBA00022840"/>
    </source>
</evidence>
<dbReference type="GO" id="GO:0140359">
    <property type="term" value="F:ABC-type transporter activity"/>
    <property type="evidence" value="ECO:0007669"/>
    <property type="project" value="InterPro"/>
</dbReference>
<feature type="transmembrane region" description="Helical" evidence="13">
    <location>
        <begin position="427"/>
        <end position="448"/>
    </location>
</feature>
<organism evidence="16 17">
    <name type="scientific">Rhizoctonia solani</name>
    <dbReference type="NCBI Taxonomy" id="456999"/>
    <lineage>
        <taxon>Eukaryota</taxon>
        <taxon>Fungi</taxon>
        <taxon>Dikarya</taxon>
        <taxon>Basidiomycota</taxon>
        <taxon>Agaricomycotina</taxon>
        <taxon>Agaricomycetes</taxon>
        <taxon>Cantharellales</taxon>
        <taxon>Ceratobasidiaceae</taxon>
        <taxon>Rhizoctonia</taxon>
    </lineage>
</organism>
<evidence type="ECO:0000259" key="15">
    <source>
        <dbReference type="PROSITE" id="PS50929"/>
    </source>
</evidence>
<dbReference type="Gene3D" id="1.20.1560.10">
    <property type="entry name" value="ABC transporter type 1, transmembrane domain"/>
    <property type="match status" value="2"/>
</dbReference>
<evidence type="ECO:0000256" key="7">
    <source>
        <dbReference type="ARBA" id="ARBA00022741"/>
    </source>
</evidence>
<dbReference type="Proteomes" id="UP000663888">
    <property type="component" value="Unassembled WGS sequence"/>
</dbReference>
<evidence type="ECO:0000256" key="3">
    <source>
        <dbReference type="ARBA" id="ARBA00022448"/>
    </source>
</evidence>
<evidence type="ECO:0000256" key="11">
    <source>
        <dbReference type="ARBA" id="ARBA00023136"/>
    </source>
</evidence>
<dbReference type="Pfam" id="PF00005">
    <property type="entry name" value="ABC_tran"/>
    <property type="match status" value="2"/>
</dbReference>
<evidence type="ECO:0000256" key="5">
    <source>
        <dbReference type="ARBA" id="ARBA00022692"/>
    </source>
</evidence>
<evidence type="ECO:0000256" key="2">
    <source>
        <dbReference type="ARBA" id="ARBA00009726"/>
    </source>
</evidence>
<dbReference type="InterPro" id="IPR036640">
    <property type="entry name" value="ABC1_TM_sf"/>
</dbReference>
<keyword evidence="9" id="KW-1278">Translocase</keyword>
<dbReference type="FunFam" id="1.20.1560.10:FF:000010">
    <property type="entry name" value="Multidrug resistance-associated ABC transporter"/>
    <property type="match status" value="1"/>
</dbReference>
<dbReference type="PROSITE" id="PS50929">
    <property type="entry name" value="ABC_TM1F"/>
    <property type="match status" value="2"/>
</dbReference>
<feature type="transmembrane region" description="Helical" evidence="13">
    <location>
        <begin position="1106"/>
        <end position="1127"/>
    </location>
</feature>
<dbReference type="CDD" id="cd18603">
    <property type="entry name" value="ABC_6TM_MRP1_2_3_6_D2_like"/>
    <property type="match status" value="1"/>
</dbReference>
<feature type="transmembrane region" description="Helical" evidence="13">
    <location>
        <begin position="112"/>
        <end position="131"/>
    </location>
</feature>
<dbReference type="SUPFAM" id="SSF52540">
    <property type="entry name" value="P-loop containing nucleoside triphosphate hydrolases"/>
    <property type="match status" value="2"/>
</dbReference>
<dbReference type="PANTHER" id="PTHR24223">
    <property type="entry name" value="ATP-BINDING CASSETTE SUB-FAMILY C"/>
    <property type="match status" value="1"/>
</dbReference>
<dbReference type="Gene3D" id="3.40.50.300">
    <property type="entry name" value="P-loop containing nucleotide triphosphate hydrolases"/>
    <property type="match status" value="2"/>
</dbReference>
<sequence length="1528" mass="169622">MLAETEVETVLYSDTRFLPPIWSTSIQMPALARQLILLVSFANRLCSDPEGPGPISQSRNLDFTPCFEQLTEAATLLIFCLFAGVRCTQLWRRDARVDTKAGKQLLRIKLAIGVYPLIILSCIDLALEFLVQHSKMHVSLLEKALPFLAFSILGILSTFNHTRTRRSSTILLAFWPFYFIHQIISLRTLILQGFSHDIKFGMRCALMGTSLLSWSLECLCPERSKQDPAAEPEEKESPYERANVYSRLTFSWMSPLMELAYKRFITENDMHALSPEDAAHVLSDRLQSQWAKQLGSSNPSLWGALFRAYGGPYTIAVVTRIFRDILAFTKPQFLRYLLVFIARYQAGKTESAFLGWMIVVAMLLVSVAQTAANHQFFYICSVTGMRVRAGLVTAIYNKALLQSTDSQGARGDIVNLMSVDATRIQSLCMGGLISISAPFQIMLAFVSLYEILGWPAFVGVAIMIVSLPLNTYIARLLKNLQQAQMKNRDARTRLMSELLNNIKSIKLYAWEDTFIRRILTLRNDQELKMLKKIGITSALNNTLWAGVPILVSFGSFATAAYTGSTPLTADIIFPCISLFNLLQMPLGMAANITSQIVESTVSINRIRTFLLSEELQSDARDVDETEVLEGETVLEIRRGEFKWSKQIVQPTLENVDITVHKGELVGILGPVGSGKTSLLSAIIGEMTRVEGSVRIHGKIAYAPQDAWIMNATIRENILFSHRYHEEFYDIVIDACALRPDLAQFTDGDLTQVGEKGITLSGGQRARISLARAVYSRADLYLLDDPLAAVDAHVARHIFDKVIGPNGLLAGKARLHVTNSVAYLNQHNLIMMVRRGIILEAGTFDDIIEDPSKELTKLISSHKPGGSGGTSRTQSGTATPDVPPGNSVAWSQATLTSSTALVSPTPKHAQDKTLSIAQRRPSVLLPRELARSRTGPETELNVEHREQGRVKIQVYRGYFHAASLTGIILYLVCMIGQQGFTILSNIILKIWGSQNQGARDNTNVGYYLFLYGMLGLGSAMCAFFASALLWVYCAIKSARNLHDAMLFAVVRSPLSFFEQTPMGRIMNLFSRDQYVIDEVLVRALNSFFWTFLIILGAIVVIGGTFPIFMIGLIPLGYTYRFIMVYYLATSRELKRLDAVTKSPIFSWFQESLGGLSTIRAFGQQPVFIAHNESKLDLNQMIYLPAISSVRWAAIRIEFLGSFVVVLAAALSLAALSTTGVDAGLVGLVLSYSLVTIQRLNIFIRTASEVEQNLVSVERVLNYVNLPSEGPLEIPDALLPESWPQRGEIEFRSYYMRYRPELPPVLKDLNIKIRPGEKLGVVGRTGAGKSSFFLGLLRILEPASGTDEVDITQIGLRDLRRAISIVPQEPQLFEGTIRENVDPTSEYDDGRIWEVLEQAHLREVVNNLPGALDAAVKEGGLSLSSGQRQLICFARALLRNTKILILDEATSAMDLETDKAIQEIIRGPAFEGVTTLTIAHRLNTIVESDRILVLDGGQVAELEKPSNLLQNKASLFYALALEAGIQPAEH</sequence>
<dbReference type="GO" id="GO:0000329">
    <property type="term" value="C:fungal-type vacuole membrane"/>
    <property type="evidence" value="ECO:0007669"/>
    <property type="project" value="UniProtKB-ARBA"/>
</dbReference>
<feature type="transmembrane region" description="Helical" evidence="13">
    <location>
        <begin position="454"/>
        <end position="477"/>
    </location>
</feature>
<evidence type="ECO:0000256" key="12">
    <source>
        <dbReference type="SAM" id="MobiDB-lite"/>
    </source>
</evidence>
<gene>
    <name evidence="16" type="ORF">RDB_LOCUS31662</name>
</gene>
<dbReference type="CDD" id="cd03250">
    <property type="entry name" value="ABCC_MRP_domain1"/>
    <property type="match status" value="1"/>
</dbReference>
<dbReference type="GO" id="GO:0005524">
    <property type="term" value="F:ATP binding"/>
    <property type="evidence" value="ECO:0007669"/>
    <property type="project" value="UniProtKB-KW"/>
</dbReference>
<comment type="subcellular location">
    <subcellularLocation>
        <location evidence="1">Vacuole membrane</location>
        <topology evidence="1">Multi-pass membrane protein</topology>
    </subcellularLocation>
</comment>
<dbReference type="GO" id="GO:0016887">
    <property type="term" value="F:ATP hydrolysis activity"/>
    <property type="evidence" value="ECO:0007669"/>
    <property type="project" value="InterPro"/>
</dbReference>
<dbReference type="EMBL" id="CAJMWX010000766">
    <property type="protein sequence ID" value="CAE6428317.1"/>
    <property type="molecule type" value="Genomic_DNA"/>
</dbReference>
<dbReference type="InterPro" id="IPR050173">
    <property type="entry name" value="ABC_transporter_C-like"/>
</dbReference>
<dbReference type="CDD" id="cd03244">
    <property type="entry name" value="ABCC_MRP_domain2"/>
    <property type="match status" value="1"/>
</dbReference>
<feature type="transmembrane region" description="Helical" evidence="13">
    <location>
        <begin position="571"/>
        <end position="592"/>
    </location>
</feature>
<evidence type="ECO:0000313" key="17">
    <source>
        <dbReference type="Proteomes" id="UP000663888"/>
    </source>
</evidence>
<evidence type="ECO:0000256" key="4">
    <source>
        <dbReference type="ARBA" id="ARBA00022554"/>
    </source>
</evidence>
<feature type="domain" description="ABC transmembrane type-1" evidence="15">
    <location>
        <begin position="315"/>
        <end position="598"/>
    </location>
</feature>
<dbReference type="Pfam" id="PF24357">
    <property type="entry name" value="TMD0_ABC"/>
    <property type="match status" value="1"/>
</dbReference>
<feature type="transmembrane region" description="Helical" evidence="13">
    <location>
        <begin position="1078"/>
        <end position="1100"/>
    </location>
</feature>
<evidence type="ECO:0000256" key="13">
    <source>
        <dbReference type="SAM" id="Phobius"/>
    </source>
</evidence>
<feature type="transmembrane region" description="Helical" evidence="13">
    <location>
        <begin position="143"/>
        <end position="159"/>
    </location>
</feature>
<dbReference type="FunFam" id="3.40.50.300:FF:000565">
    <property type="entry name" value="ABC bile acid transporter"/>
    <property type="match status" value="1"/>
</dbReference>
<keyword evidence="3" id="KW-0813">Transport</keyword>
<keyword evidence="8" id="KW-0067">ATP-binding</keyword>
<dbReference type="PROSITE" id="PS00211">
    <property type="entry name" value="ABC_TRANSPORTER_1"/>
    <property type="match status" value="2"/>
</dbReference>
<keyword evidence="4" id="KW-0926">Vacuole</keyword>
<dbReference type="Pfam" id="PF00664">
    <property type="entry name" value="ABC_membrane"/>
    <property type="match status" value="2"/>
</dbReference>
<dbReference type="SMART" id="SM00382">
    <property type="entry name" value="AAA"/>
    <property type="match status" value="2"/>
</dbReference>
<dbReference type="InterPro" id="IPR003593">
    <property type="entry name" value="AAA+_ATPase"/>
</dbReference>
<feature type="transmembrane region" description="Helical" evidence="13">
    <location>
        <begin position="1007"/>
        <end position="1034"/>
    </location>
</feature>
<comment type="caution">
    <text evidence="16">The sequence shown here is derived from an EMBL/GenBank/DDBJ whole genome shotgun (WGS) entry which is preliminary data.</text>
</comment>
<evidence type="ECO:0000259" key="14">
    <source>
        <dbReference type="PROSITE" id="PS50893"/>
    </source>
</evidence>
<feature type="domain" description="ABC transporter" evidence="14">
    <location>
        <begin position="636"/>
        <end position="859"/>
    </location>
</feature>
<dbReference type="InterPro" id="IPR017871">
    <property type="entry name" value="ABC_transporter-like_CS"/>
</dbReference>
<feature type="domain" description="ABC transmembrane type-1" evidence="15">
    <location>
        <begin position="967"/>
        <end position="1250"/>
    </location>
</feature>
<protein>
    <recommendedName>
        <fullName evidence="18">Metal resistance protein YCF1</fullName>
    </recommendedName>
</protein>
<feature type="transmembrane region" description="Helical" evidence="13">
    <location>
        <begin position="171"/>
        <end position="194"/>
    </location>
</feature>
<evidence type="ECO:0000256" key="9">
    <source>
        <dbReference type="ARBA" id="ARBA00022967"/>
    </source>
</evidence>
<keyword evidence="5 13" id="KW-0812">Transmembrane</keyword>
<evidence type="ECO:0000256" key="10">
    <source>
        <dbReference type="ARBA" id="ARBA00022989"/>
    </source>
</evidence>
<dbReference type="PANTHER" id="PTHR24223:SF443">
    <property type="entry name" value="MULTIDRUG-RESISTANCE LIKE PROTEIN 1, ISOFORM I"/>
    <property type="match status" value="1"/>
</dbReference>
<dbReference type="InterPro" id="IPR056227">
    <property type="entry name" value="TMD0_ABC"/>
</dbReference>
<keyword evidence="11 13" id="KW-0472">Membrane</keyword>
<feature type="transmembrane region" description="Helical" evidence="13">
    <location>
        <begin position="538"/>
        <end position="559"/>
    </location>
</feature>
<proteinExistence type="inferred from homology"/>
<evidence type="ECO:0008006" key="18">
    <source>
        <dbReference type="Google" id="ProtNLM"/>
    </source>
</evidence>
<keyword evidence="6" id="KW-0677">Repeat</keyword>
<dbReference type="CDD" id="cd18579">
    <property type="entry name" value="ABC_6TM_ABCC_D1"/>
    <property type="match status" value="1"/>
</dbReference>
<evidence type="ECO:0000256" key="6">
    <source>
        <dbReference type="ARBA" id="ARBA00022737"/>
    </source>
</evidence>
<name>A0A8H2XIG5_9AGAM</name>
<accession>A0A8H2XIG5</accession>
<dbReference type="PROSITE" id="PS50893">
    <property type="entry name" value="ABC_TRANSPORTER_2"/>
    <property type="match status" value="2"/>
</dbReference>
<evidence type="ECO:0000256" key="1">
    <source>
        <dbReference type="ARBA" id="ARBA00004128"/>
    </source>
</evidence>
<keyword evidence="7" id="KW-0547">Nucleotide-binding</keyword>
<reference evidence="16" key="1">
    <citation type="submission" date="2021-01" db="EMBL/GenBank/DDBJ databases">
        <authorList>
            <person name="Kaushik A."/>
        </authorList>
    </citation>
    <scope>NUCLEOTIDE SEQUENCE</scope>
    <source>
        <strain evidence="16">AG4-R118</strain>
    </source>
</reference>
<dbReference type="InterPro" id="IPR044746">
    <property type="entry name" value="ABCC_6TM_D1"/>
</dbReference>